<reference evidence="1 2" key="1">
    <citation type="submission" date="2018-04" db="EMBL/GenBank/DDBJ databases">
        <title>Genome sequencing of Gemmobacter.</title>
        <authorList>
            <person name="Yi H."/>
            <person name="Baek M.-G."/>
        </authorList>
    </citation>
    <scope>NUCLEOTIDE SEQUENCE [LARGE SCALE GENOMIC DNA]</scope>
    <source>
        <strain evidence="1 2">HYN0069</strain>
        <plasmid evidence="2">Plasmid unnamed2</plasmid>
    </source>
</reference>
<proteinExistence type="predicted"/>
<dbReference type="KEGG" id="geh:HYN69_19620"/>
<keyword evidence="2" id="KW-1185">Reference proteome</keyword>
<accession>A0A2S0USJ8</accession>
<organism evidence="1 2">
    <name type="scientific">Paragemmobacter aquarius</name>
    <dbReference type="NCBI Taxonomy" id="2169400"/>
    <lineage>
        <taxon>Bacteria</taxon>
        <taxon>Pseudomonadati</taxon>
        <taxon>Pseudomonadota</taxon>
        <taxon>Alphaproteobacteria</taxon>
        <taxon>Rhodobacterales</taxon>
        <taxon>Paracoccaceae</taxon>
        <taxon>Paragemmobacter</taxon>
    </lineage>
</organism>
<evidence type="ECO:0000313" key="1">
    <source>
        <dbReference type="EMBL" id="AWB50791.1"/>
    </source>
</evidence>
<dbReference type="AlphaFoldDB" id="A0A2S0USJ8"/>
<dbReference type="Pfam" id="PF03695">
    <property type="entry name" value="UPF0149"/>
    <property type="match status" value="1"/>
</dbReference>
<dbReference type="RefSeq" id="WP_108437592.1">
    <property type="nucleotide sequence ID" value="NZ_CP028920.1"/>
</dbReference>
<name>A0A2S0USJ8_9RHOB</name>
<keyword evidence="1" id="KW-0614">Plasmid</keyword>
<gene>
    <name evidence="1" type="ORF">HYN69_19620</name>
</gene>
<evidence type="ECO:0000313" key="2">
    <source>
        <dbReference type="Proteomes" id="UP000244496"/>
    </source>
</evidence>
<sequence>MAKSRIDEALAALKAAGNDGFGARPEVLERLGLDLLHRPALGGQIVARICAIAEPSPRDEGLLDLLGAGLDAARIARENGKVRGQALIDAVEAALELARGQGRMTSAHSLLFAKLWTRNGLPAPAALALQAEEVVPAAGRRASNSAEGDVLLEGLFAELIQQAEGEPLALHHALTESFPAMPPEMRDHVVAYSVGRSDPIHAELACYWLLDPAQHIRLTAAQGLAHRLASAELPGRILASLVVLRSWMPDDAARARVDTILKAAMRKSVAPSTDQVPWTMHSIRASLPDGGGAQSIGIALQSGTQRKMAMLLLKQGQGVKDAYTITCRTARDQKSIVERMTEEVGALTVTSDYVRRAVSIALADGLAQGLPPVPGLIEVVRLCGFAGLRPDVKSTPDLIADLASTRAVQALPPWQHGDLITASEEWWDRHETIASWFEDSDAAHSVLDKARSAKSAESALWKWLETRRDWWARILARAADVLETANHPDATGFAACAMALLEGRDLKKIPVMLDVHEQTIEAWVRDDPDFDPGLTFEELAHEAPAPERKGEVAALLRGTELSVDWLDGYMTGIVIAPKMIMPNQWLPAVLEPVLPRINPSQFQRFMDLLMMRAQTVSDVASVPDQLVATISGRSKKGQAEWWSGFSDAMEKFRSAWPKKGMTKEDRRLFEIVTGGFTSADMTEFAALVGHRQERNLG</sequence>
<dbReference type="EMBL" id="CP028920">
    <property type="protein sequence ID" value="AWB50791.1"/>
    <property type="molecule type" value="Genomic_DNA"/>
</dbReference>
<dbReference type="OrthoDB" id="7647056at2"/>
<dbReference type="InterPro" id="IPR036255">
    <property type="entry name" value="YgfB-like_sf"/>
</dbReference>
<dbReference type="InterPro" id="IPR011978">
    <property type="entry name" value="YgfB-like"/>
</dbReference>
<evidence type="ECO:0008006" key="3">
    <source>
        <dbReference type="Google" id="ProtNLM"/>
    </source>
</evidence>
<geneLocation type="plasmid" evidence="1">
    <name>unnamed2</name>
</geneLocation>
<dbReference type="NCBIfam" id="TIGR02292">
    <property type="entry name" value="ygfB_yecA"/>
    <property type="match status" value="1"/>
</dbReference>
<dbReference type="Proteomes" id="UP000244496">
    <property type="component" value="Plasmid unnamed2"/>
</dbReference>
<dbReference type="SUPFAM" id="SSF101327">
    <property type="entry name" value="YgfB-like"/>
    <property type="match status" value="1"/>
</dbReference>
<protein>
    <recommendedName>
        <fullName evidence="3">YecA family protein</fullName>
    </recommendedName>
</protein>